<sequence length="383" mass="43504">MEAAESAVCRLCLQPTTIDTMTVLNQNEHLVKSILEITSIEAIVAADLFVYMCNACQLMLDQCIQFRTSCVGNDSIFRKTYAKYIPVEDQEYLEIHSSQVYVKLEPDHEDAGLDPVKEEEEEDGDDEDADRDYDGGGNNAVSDDSSDAEPKKKKRGRPRKNHTNKDKELIKAQKKDCRKVQCQQCGKMVVSYNLTQHLLTHNPDRPKHTCPYCPKSCYEPRRLKLHINSAHTREIQYTCDQCGKTYGRPSSLRAHYLAEHTDIKRYECKECGEKFARSTMRNHHYKVVHMTGRPWACEYCDKTFKIKSDWTIHTRIHTGEKPFKCDICGKTFNKSYNVVIHKKSHRNDEMRAAAAAAAAAAASATAPAMPTAPVVLQTPIPQL</sequence>
<feature type="domain" description="C2H2-type" evidence="13">
    <location>
        <begin position="266"/>
        <end position="294"/>
    </location>
</feature>
<dbReference type="Pfam" id="PF00096">
    <property type="entry name" value="zf-C2H2"/>
    <property type="match status" value="3"/>
</dbReference>
<feature type="domain" description="C2H2-type" evidence="13">
    <location>
        <begin position="323"/>
        <end position="350"/>
    </location>
</feature>
<dbReference type="GO" id="GO:0045893">
    <property type="term" value="P:positive regulation of DNA-templated transcription"/>
    <property type="evidence" value="ECO:0007669"/>
    <property type="project" value="UniProtKB-ARBA"/>
</dbReference>
<dbReference type="GO" id="GO:0005694">
    <property type="term" value="C:chromosome"/>
    <property type="evidence" value="ECO:0007669"/>
    <property type="project" value="UniProtKB-ARBA"/>
</dbReference>
<dbReference type="PROSITE" id="PS50157">
    <property type="entry name" value="ZINC_FINGER_C2H2_2"/>
    <property type="match status" value="4"/>
</dbReference>
<dbReference type="PROSITE" id="PS00028">
    <property type="entry name" value="ZINC_FINGER_C2H2_1"/>
    <property type="match status" value="4"/>
</dbReference>
<feature type="binding site" evidence="11">
    <location>
        <position position="53"/>
    </location>
    <ligand>
        <name>Zn(2+)</name>
        <dbReference type="ChEBI" id="CHEBI:29105"/>
    </ligand>
</feature>
<dbReference type="InterPro" id="IPR013087">
    <property type="entry name" value="Znf_C2H2_type"/>
</dbReference>
<dbReference type="SUPFAM" id="SSF57716">
    <property type="entry name" value="Glucocorticoid receptor-like (DNA-binding domain)"/>
    <property type="match status" value="1"/>
</dbReference>
<evidence type="ECO:0000256" key="4">
    <source>
        <dbReference type="ARBA" id="ARBA00022771"/>
    </source>
</evidence>
<keyword evidence="4 10" id="KW-0863">Zinc-finger</keyword>
<keyword evidence="3" id="KW-0677">Repeat</keyword>
<evidence type="ECO:0000256" key="8">
    <source>
        <dbReference type="ARBA" id="ARBA00023163"/>
    </source>
</evidence>
<evidence type="ECO:0000259" key="14">
    <source>
        <dbReference type="PROSITE" id="PS51915"/>
    </source>
</evidence>
<dbReference type="PANTHER" id="PTHR24379:SF121">
    <property type="entry name" value="C2H2-TYPE DOMAIN-CONTAINING PROTEIN"/>
    <property type="match status" value="1"/>
</dbReference>
<evidence type="ECO:0000256" key="9">
    <source>
        <dbReference type="ARBA" id="ARBA00023242"/>
    </source>
</evidence>
<evidence type="ECO:0000256" key="12">
    <source>
        <dbReference type="SAM" id="MobiDB-lite"/>
    </source>
</evidence>
<dbReference type="GO" id="GO:0043565">
    <property type="term" value="F:sequence-specific DNA binding"/>
    <property type="evidence" value="ECO:0007669"/>
    <property type="project" value="UniProtKB-ARBA"/>
</dbReference>
<dbReference type="FunFam" id="3.30.160.60:FF:000100">
    <property type="entry name" value="Zinc finger 45-like"/>
    <property type="match status" value="1"/>
</dbReference>
<dbReference type="Gene3D" id="3.30.160.60">
    <property type="entry name" value="Classic Zinc Finger"/>
    <property type="match status" value="4"/>
</dbReference>
<dbReference type="InterPro" id="IPR012934">
    <property type="entry name" value="Znf_AD"/>
</dbReference>
<dbReference type="SMART" id="SM00355">
    <property type="entry name" value="ZnF_C2H2"/>
    <property type="match status" value="6"/>
</dbReference>
<feature type="compositionally biased region" description="Basic and acidic residues" evidence="12">
    <location>
        <begin position="163"/>
        <end position="172"/>
    </location>
</feature>
<organism evidence="15">
    <name type="scientific">Culex pipiens</name>
    <name type="common">House mosquito</name>
    <dbReference type="NCBI Taxonomy" id="7175"/>
    <lineage>
        <taxon>Eukaryota</taxon>
        <taxon>Metazoa</taxon>
        <taxon>Ecdysozoa</taxon>
        <taxon>Arthropoda</taxon>
        <taxon>Hexapoda</taxon>
        <taxon>Insecta</taxon>
        <taxon>Pterygota</taxon>
        <taxon>Neoptera</taxon>
        <taxon>Endopterygota</taxon>
        <taxon>Diptera</taxon>
        <taxon>Nematocera</taxon>
        <taxon>Culicoidea</taxon>
        <taxon>Culicidae</taxon>
        <taxon>Culicinae</taxon>
        <taxon>Culicini</taxon>
        <taxon>Culex</taxon>
        <taxon>Culex</taxon>
    </lineage>
</organism>
<feature type="binding site" evidence="11">
    <location>
        <position position="12"/>
    </location>
    <ligand>
        <name>Zn(2+)</name>
        <dbReference type="ChEBI" id="CHEBI:29105"/>
    </ligand>
</feature>
<dbReference type="SUPFAM" id="SSF57667">
    <property type="entry name" value="beta-beta-alpha zinc fingers"/>
    <property type="match status" value="3"/>
</dbReference>
<dbReference type="InterPro" id="IPR036236">
    <property type="entry name" value="Znf_C2H2_sf"/>
</dbReference>
<evidence type="ECO:0000256" key="5">
    <source>
        <dbReference type="ARBA" id="ARBA00022833"/>
    </source>
</evidence>
<evidence type="ECO:0000256" key="7">
    <source>
        <dbReference type="ARBA" id="ARBA00023125"/>
    </source>
</evidence>
<dbReference type="GO" id="GO:0008270">
    <property type="term" value="F:zinc ion binding"/>
    <property type="evidence" value="ECO:0007669"/>
    <property type="project" value="UniProtKB-UniRule"/>
</dbReference>
<feature type="binding site" evidence="11">
    <location>
        <position position="9"/>
    </location>
    <ligand>
        <name>Zn(2+)</name>
        <dbReference type="ChEBI" id="CHEBI:29105"/>
    </ligand>
</feature>
<keyword evidence="6" id="KW-0805">Transcription regulation</keyword>
<keyword evidence="9" id="KW-0539">Nucleus</keyword>
<dbReference type="Pfam" id="PF13912">
    <property type="entry name" value="zf-C2H2_6"/>
    <property type="match status" value="1"/>
</dbReference>
<accession>A0A8D8A6L6</accession>
<dbReference type="GO" id="GO:0005634">
    <property type="term" value="C:nucleus"/>
    <property type="evidence" value="ECO:0007669"/>
    <property type="project" value="UniProtKB-SubCell"/>
</dbReference>
<dbReference type="SMART" id="SM00868">
    <property type="entry name" value="zf-AD"/>
    <property type="match status" value="1"/>
</dbReference>
<dbReference type="PANTHER" id="PTHR24379">
    <property type="entry name" value="KRAB AND ZINC FINGER DOMAIN-CONTAINING"/>
    <property type="match status" value="1"/>
</dbReference>
<dbReference type="PROSITE" id="PS51915">
    <property type="entry name" value="ZAD"/>
    <property type="match status" value="1"/>
</dbReference>
<feature type="compositionally biased region" description="Acidic residues" evidence="12">
    <location>
        <begin position="117"/>
        <end position="131"/>
    </location>
</feature>
<reference evidence="15" key="1">
    <citation type="submission" date="2021-05" db="EMBL/GenBank/DDBJ databases">
        <authorList>
            <person name="Alioto T."/>
            <person name="Alioto T."/>
            <person name="Gomez Garrido J."/>
        </authorList>
    </citation>
    <scope>NUCLEOTIDE SEQUENCE</scope>
</reference>
<evidence type="ECO:0000259" key="13">
    <source>
        <dbReference type="PROSITE" id="PS50157"/>
    </source>
</evidence>
<name>A0A8D8A6L6_CULPI</name>
<comment type="subcellular location">
    <subcellularLocation>
        <location evidence="1">Nucleus</location>
    </subcellularLocation>
</comment>
<evidence type="ECO:0000313" key="15">
    <source>
        <dbReference type="EMBL" id="CAG6449317.1"/>
    </source>
</evidence>
<keyword evidence="2 11" id="KW-0479">Metal-binding</keyword>
<feature type="region of interest" description="Disordered" evidence="12">
    <location>
        <begin position="106"/>
        <end position="172"/>
    </location>
</feature>
<dbReference type="Pfam" id="PF07776">
    <property type="entry name" value="zf-AD"/>
    <property type="match status" value="1"/>
</dbReference>
<evidence type="ECO:0000256" key="10">
    <source>
        <dbReference type="PROSITE-ProRule" id="PRU00042"/>
    </source>
</evidence>
<dbReference type="EMBL" id="HBUE01012871">
    <property type="protein sequence ID" value="CAG6449317.1"/>
    <property type="molecule type" value="Transcribed_RNA"/>
</dbReference>
<keyword evidence="5 11" id="KW-0862">Zinc</keyword>
<evidence type="ECO:0000256" key="1">
    <source>
        <dbReference type="ARBA" id="ARBA00004123"/>
    </source>
</evidence>
<feature type="domain" description="ZAD" evidence="14">
    <location>
        <begin position="7"/>
        <end position="80"/>
    </location>
</feature>
<evidence type="ECO:0000256" key="11">
    <source>
        <dbReference type="PROSITE-ProRule" id="PRU01263"/>
    </source>
</evidence>
<evidence type="ECO:0000256" key="2">
    <source>
        <dbReference type="ARBA" id="ARBA00022723"/>
    </source>
</evidence>
<dbReference type="FunFam" id="3.30.160.60:FF:001732">
    <property type="entry name" value="Zgc:162936"/>
    <property type="match status" value="1"/>
</dbReference>
<dbReference type="FunFam" id="3.30.160.60:FF:000149">
    <property type="entry name" value="Zinc finger protein 569"/>
    <property type="match status" value="1"/>
</dbReference>
<proteinExistence type="predicted"/>
<feature type="binding site" evidence="11">
    <location>
        <position position="56"/>
    </location>
    <ligand>
        <name>Zn(2+)</name>
        <dbReference type="ChEBI" id="CHEBI:29105"/>
    </ligand>
</feature>
<feature type="domain" description="C2H2-type" evidence="13">
    <location>
        <begin position="237"/>
        <end position="265"/>
    </location>
</feature>
<evidence type="ECO:0000256" key="3">
    <source>
        <dbReference type="ARBA" id="ARBA00022737"/>
    </source>
</evidence>
<keyword evidence="8" id="KW-0804">Transcription</keyword>
<feature type="domain" description="C2H2-type" evidence="13">
    <location>
        <begin position="295"/>
        <end position="322"/>
    </location>
</feature>
<evidence type="ECO:0000256" key="6">
    <source>
        <dbReference type="ARBA" id="ARBA00023015"/>
    </source>
</evidence>
<feature type="compositionally biased region" description="Basic residues" evidence="12">
    <location>
        <begin position="151"/>
        <end position="162"/>
    </location>
</feature>
<keyword evidence="7" id="KW-0238">DNA-binding</keyword>
<protein>
    <submittedName>
        <fullName evidence="15">Zinc finger protein 726</fullName>
    </submittedName>
</protein>
<dbReference type="AlphaFoldDB" id="A0A8D8A6L6"/>